<dbReference type="Pfam" id="PF00355">
    <property type="entry name" value="Rieske"/>
    <property type="match status" value="1"/>
</dbReference>
<reference evidence="10" key="1">
    <citation type="submission" date="2021-05" db="EMBL/GenBank/DDBJ databases">
        <authorList>
            <person name="Pietrasiak N."/>
            <person name="Ward R."/>
            <person name="Stajich J.E."/>
            <person name="Kurbessoian T."/>
        </authorList>
    </citation>
    <scope>NUCLEOTIDE SEQUENCE</scope>
    <source>
        <strain evidence="10">GSE-NOS-MK-12-04C</strain>
    </source>
</reference>
<keyword evidence="1" id="KW-0001">2Fe-2S</keyword>
<feature type="signal peptide" evidence="8">
    <location>
        <begin position="1"/>
        <end position="24"/>
    </location>
</feature>
<keyword evidence="4" id="KW-0411">Iron-sulfur</keyword>
<sequence>MNRRNFITLFSVSLFLNCSPILFAASYAAKPKPKPKKKPSQSENWIDIGTIAELDKAGQIFKQKSSLGAILVIGTSKNNNLIAVNPTCTHLGCTVDWEAKENIFLCPCHASEFAADGKVINGLATKPLSTYKTKIEGNIVMVKRV</sequence>
<dbReference type="GO" id="GO:0016020">
    <property type="term" value="C:membrane"/>
    <property type="evidence" value="ECO:0007669"/>
    <property type="project" value="InterPro"/>
</dbReference>
<comment type="cofactor">
    <cofactor evidence="7">
        <name>[2Fe-2S] cluster</name>
        <dbReference type="ChEBI" id="CHEBI:190135"/>
    </cofactor>
</comment>
<organism evidence="10 11">
    <name type="scientific">Cyanomargarita calcarea GSE-NOS-MK-12-04C</name>
    <dbReference type="NCBI Taxonomy" id="2839659"/>
    <lineage>
        <taxon>Bacteria</taxon>
        <taxon>Bacillati</taxon>
        <taxon>Cyanobacteriota</taxon>
        <taxon>Cyanophyceae</taxon>
        <taxon>Nostocales</taxon>
        <taxon>Cyanomargaritaceae</taxon>
        <taxon>Cyanomargarita</taxon>
    </lineage>
</organism>
<dbReference type="GO" id="GO:0051537">
    <property type="term" value="F:2 iron, 2 sulfur cluster binding"/>
    <property type="evidence" value="ECO:0007669"/>
    <property type="project" value="UniProtKB-KW"/>
</dbReference>
<evidence type="ECO:0000256" key="3">
    <source>
        <dbReference type="ARBA" id="ARBA00023004"/>
    </source>
</evidence>
<gene>
    <name evidence="10" type="ORF">KME60_01600</name>
</gene>
<dbReference type="Gene3D" id="2.102.10.10">
    <property type="entry name" value="Rieske [2Fe-2S] iron-sulphur domain"/>
    <property type="match status" value="1"/>
</dbReference>
<evidence type="ECO:0000313" key="11">
    <source>
        <dbReference type="Proteomes" id="UP000729701"/>
    </source>
</evidence>
<name>A0A951QIU8_9CYAN</name>
<proteinExistence type="predicted"/>
<evidence type="ECO:0000256" key="6">
    <source>
        <dbReference type="ARBA" id="ARBA00023157"/>
    </source>
</evidence>
<dbReference type="InterPro" id="IPR036922">
    <property type="entry name" value="Rieske_2Fe-2S_sf"/>
</dbReference>
<dbReference type="PROSITE" id="PS51296">
    <property type="entry name" value="RIESKE"/>
    <property type="match status" value="1"/>
</dbReference>
<dbReference type="EMBL" id="JAHHGZ010000001">
    <property type="protein sequence ID" value="MBW4666151.1"/>
    <property type="molecule type" value="Genomic_DNA"/>
</dbReference>
<dbReference type="InterPro" id="IPR005805">
    <property type="entry name" value="Rieske_Fe-S_prot_C"/>
</dbReference>
<dbReference type="InterPro" id="IPR014349">
    <property type="entry name" value="Rieske_Fe-S_prot"/>
</dbReference>
<dbReference type="AlphaFoldDB" id="A0A951QIU8"/>
<keyword evidence="5" id="KW-0793">Thylakoid</keyword>
<dbReference type="GO" id="GO:0046872">
    <property type="term" value="F:metal ion binding"/>
    <property type="evidence" value="ECO:0007669"/>
    <property type="project" value="UniProtKB-KW"/>
</dbReference>
<accession>A0A951QIU8</accession>
<evidence type="ECO:0000313" key="10">
    <source>
        <dbReference type="EMBL" id="MBW4666151.1"/>
    </source>
</evidence>
<evidence type="ECO:0000259" key="9">
    <source>
        <dbReference type="PROSITE" id="PS51296"/>
    </source>
</evidence>
<dbReference type="InterPro" id="IPR017941">
    <property type="entry name" value="Rieske_2Fe-2S"/>
</dbReference>
<evidence type="ECO:0000256" key="1">
    <source>
        <dbReference type="ARBA" id="ARBA00022714"/>
    </source>
</evidence>
<keyword evidence="8" id="KW-0732">Signal</keyword>
<reference evidence="10" key="2">
    <citation type="journal article" date="2022" name="Microbiol. Resour. Announc.">
        <title>Metagenome Sequencing to Explore Phylogenomics of Terrestrial Cyanobacteria.</title>
        <authorList>
            <person name="Ward R.D."/>
            <person name="Stajich J.E."/>
            <person name="Johansen J.R."/>
            <person name="Huntemann M."/>
            <person name="Clum A."/>
            <person name="Foster B."/>
            <person name="Foster B."/>
            <person name="Roux S."/>
            <person name="Palaniappan K."/>
            <person name="Varghese N."/>
            <person name="Mukherjee S."/>
            <person name="Reddy T.B.K."/>
            <person name="Daum C."/>
            <person name="Copeland A."/>
            <person name="Chen I.A."/>
            <person name="Ivanova N.N."/>
            <person name="Kyrpides N.C."/>
            <person name="Shapiro N."/>
            <person name="Eloe-Fadrosh E.A."/>
            <person name="Pietrasiak N."/>
        </authorList>
    </citation>
    <scope>NUCLEOTIDE SEQUENCE</scope>
    <source>
        <strain evidence="10">GSE-NOS-MK-12-04C</strain>
    </source>
</reference>
<dbReference type="Proteomes" id="UP000729701">
    <property type="component" value="Unassembled WGS sequence"/>
</dbReference>
<comment type="caution">
    <text evidence="10">The sequence shown here is derived from an EMBL/GenBank/DDBJ whole genome shotgun (WGS) entry which is preliminary data.</text>
</comment>
<evidence type="ECO:0000256" key="4">
    <source>
        <dbReference type="ARBA" id="ARBA00023014"/>
    </source>
</evidence>
<keyword evidence="6" id="KW-1015">Disulfide bond</keyword>
<dbReference type="SUPFAM" id="SSF50022">
    <property type="entry name" value="ISP domain"/>
    <property type="match status" value="1"/>
</dbReference>
<evidence type="ECO:0000256" key="8">
    <source>
        <dbReference type="SAM" id="SignalP"/>
    </source>
</evidence>
<evidence type="ECO:0000256" key="5">
    <source>
        <dbReference type="ARBA" id="ARBA00023078"/>
    </source>
</evidence>
<protein>
    <submittedName>
        <fullName evidence="10">Ubiquinol-cytochrome c reductase iron-sulfur subunit</fullName>
    </submittedName>
</protein>
<dbReference type="GO" id="GO:0016705">
    <property type="term" value="F:oxidoreductase activity, acting on paired donors, with incorporation or reduction of molecular oxygen"/>
    <property type="evidence" value="ECO:0007669"/>
    <property type="project" value="UniProtKB-ARBA"/>
</dbReference>
<feature type="domain" description="Rieske" evidence="9">
    <location>
        <begin position="45"/>
        <end position="142"/>
    </location>
</feature>
<evidence type="ECO:0000256" key="2">
    <source>
        <dbReference type="ARBA" id="ARBA00022723"/>
    </source>
</evidence>
<evidence type="ECO:0000256" key="7">
    <source>
        <dbReference type="ARBA" id="ARBA00034078"/>
    </source>
</evidence>
<feature type="chain" id="PRO_5037222633" evidence="8">
    <location>
        <begin position="25"/>
        <end position="145"/>
    </location>
</feature>
<dbReference type="GO" id="GO:0004497">
    <property type="term" value="F:monooxygenase activity"/>
    <property type="evidence" value="ECO:0007669"/>
    <property type="project" value="UniProtKB-ARBA"/>
</dbReference>
<dbReference type="PANTHER" id="PTHR10134">
    <property type="entry name" value="CYTOCHROME B-C1 COMPLEX SUBUNIT RIESKE, MITOCHONDRIAL"/>
    <property type="match status" value="1"/>
</dbReference>
<keyword evidence="2" id="KW-0479">Metal-binding</keyword>
<keyword evidence="3" id="KW-0408">Iron</keyword>
<dbReference type="PRINTS" id="PR00162">
    <property type="entry name" value="RIESKE"/>
</dbReference>